<dbReference type="RefSeq" id="WP_088566011.1">
    <property type="nucleotide sequence ID" value="NZ_CP020946.1"/>
</dbReference>
<dbReference type="AlphaFoldDB" id="A0A1Z3NAS5"/>
<sequence length="84" mass="9243">MKHIIVVLALFGFMSVSHAEETVSEKAKSTANDVKRGAKKAMNRAEEAVCMEGDVKCLAKKGQNRVEEGADYVKDKVDEVTDKK</sequence>
<gene>
    <name evidence="2" type="ORF">B9G79_13680</name>
</gene>
<evidence type="ECO:0000256" key="1">
    <source>
        <dbReference type="SAM" id="SignalP"/>
    </source>
</evidence>
<feature type="signal peptide" evidence="1">
    <location>
        <begin position="1"/>
        <end position="19"/>
    </location>
</feature>
<dbReference type="OrthoDB" id="8549880at2"/>
<feature type="chain" id="PRO_5012961279" evidence="1">
    <location>
        <begin position="20"/>
        <end position="84"/>
    </location>
</feature>
<protein>
    <submittedName>
        <fullName evidence="2">Uncharacterized protein</fullName>
    </submittedName>
</protein>
<proteinExistence type="predicted"/>
<evidence type="ECO:0000313" key="3">
    <source>
        <dbReference type="Proteomes" id="UP000197003"/>
    </source>
</evidence>
<reference evidence="2 3" key="1">
    <citation type="submission" date="2017-04" db="EMBL/GenBank/DDBJ databases">
        <title>Whole genome sequence of Bdellovibrio bacteriovorus strain SSB218315.</title>
        <authorList>
            <person name="Oyedara O."/>
            <person name="Rodriguez-Perez M.A."/>
        </authorList>
    </citation>
    <scope>NUCLEOTIDE SEQUENCE [LARGE SCALE GENOMIC DNA]</scope>
    <source>
        <strain evidence="2 3">SSB218315</strain>
    </source>
</reference>
<organism evidence="2 3">
    <name type="scientific">Bdellovibrio bacteriovorus</name>
    <dbReference type="NCBI Taxonomy" id="959"/>
    <lineage>
        <taxon>Bacteria</taxon>
        <taxon>Pseudomonadati</taxon>
        <taxon>Bdellovibrionota</taxon>
        <taxon>Bdellovibrionia</taxon>
        <taxon>Bdellovibrionales</taxon>
        <taxon>Pseudobdellovibrionaceae</taxon>
        <taxon>Bdellovibrio</taxon>
    </lineage>
</organism>
<name>A0A1Z3NAS5_BDEBC</name>
<dbReference type="Proteomes" id="UP000197003">
    <property type="component" value="Chromosome"/>
</dbReference>
<accession>A0A1Z3NAS5</accession>
<dbReference type="EMBL" id="CP020946">
    <property type="protein sequence ID" value="ASD64546.1"/>
    <property type="molecule type" value="Genomic_DNA"/>
</dbReference>
<keyword evidence="1" id="KW-0732">Signal</keyword>
<evidence type="ECO:0000313" key="2">
    <source>
        <dbReference type="EMBL" id="ASD64546.1"/>
    </source>
</evidence>